<dbReference type="EMBL" id="VSSQ01043175">
    <property type="protein sequence ID" value="MPM96836.1"/>
    <property type="molecule type" value="Genomic_DNA"/>
</dbReference>
<comment type="caution">
    <text evidence="1">The sequence shown here is derived from an EMBL/GenBank/DDBJ whole genome shotgun (WGS) entry which is preliminary data.</text>
</comment>
<reference evidence="1" key="1">
    <citation type="submission" date="2019-08" db="EMBL/GenBank/DDBJ databases">
        <authorList>
            <person name="Kucharzyk K."/>
            <person name="Murdoch R.W."/>
            <person name="Higgins S."/>
            <person name="Loffler F."/>
        </authorList>
    </citation>
    <scope>NUCLEOTIDE SEQUENCE</scope>
</reference>
<gene>
    <name evidence="1" type="ORF">SDC9_144001</name>
</gene>
<sequence>MLGAEHKDRGRERVQLHCRLADQGHAAQIRSGGISRSRVEYVVVSNAVHLVIPFVIAGRHRAVVAERDPPHGDARIAVGMLNANVAFPSQRNHRSAEVDQRAGHPAFEQDAAHLVRGVSLRNSAKVNRLSKALERRRPMFLVQHNVLVAGEQQRLLNLRAGRHGATACIEFPEGA</sequence>
<evidence type="ECO:0000313" key="1">
    <source>
        <dbReference type="EMBL" id="MPM96836.1"/>
    </source>
</evidence>
<protein>
    <submittedName>
        <fullName evidence="1">Uncharacterized protein</fullName>
    </submittedName>
</protein>
<name>A0A645E5P5_9ZZZZ</name>
<proteinExistence type="predicted"/>
<dbReference type="AlphaFoldDB" id="A0A645E5P5"/>
<organism evidence="1">
    <name type="scientific">bioreactor metagenome</name>
    <dbReference type="NCBI Taxonomy" id="1076179"/>
    <lineage>
        <taxon>unclassified sequences</taxon>
        <taxon>metagenomes</taxon>
        <taxon>ecological metagenomes</taxon>
    </lineage>
</organism>
<accession>A0A645E5P5</accession>